<comment type="caution">
    <text evidence="2">The sequence shown here is derived from an EMBL/GenBank/DDBJ whole genome shotgun (WGS) entry which is preliminary data.</text>
</comment>
<protein>
    <submittedName>
        <fullName evidence="2">Uncharacterized protein</fullName>
    </submittedName>
</protein>
<name>A0A4V5PTP8_9SPHN</name>
<organism evidence="2 3">
    <name type="scientific">Sphingomonas baiyangensis</name>
    <dbReference type="NCBI Taxonomy" id="2572576"/>
    <lineage>
        <taxon>Bacteria</taxon>
        <taxon>Pseudomonadati</taxon>
        <taxon>Pseudomonadota</taxon>
        <taxon>Alphaproteobacteria</taxon>
        <taxon>Sphingomonadales</taxon>
        <taxon>Sphingomonadaceae</taxon>
        <taxon>Sphingomonas</taxon>
    </lineage>
</organism>
<dbReference type="RefSeq" id="WP_136942805.1">
    <property type="nucleotide sequence ID" value="NZ_SWKR01000002.1"/>
</dbReference>
<evidence type="ECO:0000313" key="3">
    <source>
        <dbReference type="Proteomes" id="UP000309138"/>
    </source>
</evidence>
<dbReference type="Proteomes" id="UP000309138">
    <property type="component" value="Unassembled WGS sequence"/>
</dbReference>
<dbReference type="AlphaFoldDB" id="A0A4V5PTP8"/>
<feature type="chain" id="PRO_5020977328" evidence="1">
    <location>
        <begin position="23"/>
        <end position="206"/>
    </location>
</feature>
<proteinExistence type="predicted"/>
<evidence type="ECO:0000313" key="2">
    <source>
        <dbReference type="EMBL" id="TKD50858.1"/>
    </source>
</evidence>
<accession>A0A4V5PTP8</accession>
<dbReference type="OrthoDB" id="7432568at2"/>
<gene>
    <name evidence="2" type="ORF">FBR43_08825</name>
</gene>
<sequence length="206" mass="21404">MQGHRAFAGLTLALALTGAATAQTPPAPYPARAVLDAFRAACGELGSVESAAKRAAAAGWAPVSDRDATPLGRVIALGEASATQLLAKEGGRMAPTRLLTRTIDGEALHLLLTGVSLQGTRVVGCRLYDVGETRALPPGEMSAWLGREPIDTVMRGGMVQTVWEPGLSPAQETVELFFVRGTDAVTANTQVAGIALKADQMGKEQD</sequence>
<keyword evidence="3" id="KW-1185">Reference proteome</keyword>
<keyword evidence="1" id="KW-0732">Signal</keyword>
<reference evidence="2 3" key="1">
    <citation type="submission" date="2019-04" db="EMBL/GenBank/DDBJ databases">
        <authorList>
            <person name="Yang Y."/>
            <person name="Wei D."/>
        </authorList>
    </citation>
    <scope>NUCLEOTIDE SEQUENCE [LARGE SCALE GENOMIC DNA]</scope>
    <source>
        <strain evidence="2 3">L-1-4w-11</strain>
    </source>
</reference>
<feature type="signal peptide" evidence="1">
    <location>
        <begin position="1"/>
        <end position="22"/>
    </location>
</feature>
<dbReference type="EMBL" id="SWKR01000002">
    <property type="protein sequence ID" value="TKD50858.1"/>
    <property type="molecule type" value="Genomic_DNA"/>
</dbReference>
<evidence type="ECO:0000256" key="1">
    <source>
        <dbReference type="SAM" id="SignalP"/>
    </source>
</evidence>